<evidence type="ECO:0000313" key="3">
    <source>
        <dbReference type="Proteomes" id="UP000324800"/>
    </source>
</evidence>
<accession>A0A5J4UGM9</accession>
<dbReference type="AlphaFoldDB" id="A0A5J4UGM9"/>
<dbReference type="EMBL" id="SNRW01016643">
    <property type="protein sequence ID" value="KAA6369150.1"/>
    <property type="molecule type" value="Genomic_DNA"/>
</dbReference>
<evidence type="ECO:0000313" key="2">
    <source>
        <dbReference type="EMBL" id="KAA6369150.1"/>
    </source>
</evidence>
<feature type="region of interest" description="Disordered" evidence="1">
    <location>
        <begin position="59"/>
        <end position="87"/>
    </location>
</feature>
<comment type="caution">
    <text evidence="2">The sequence shown here is derived from an EMBL/GenBank/DDBJ whole genome shotgun (WGS) entry which is preliminary data.</text>
</comment>
<protein>
    <submittedName>
        <fullName evidence="2">Uncharacterized protein</fullName>
    </submittedName>
</protein>
<organism evidence="2 3">
    <name type="scientific">Streblomastix strix</name>
    <dbReference type="NCBI Taxonomy" id="222440"/>
    <lineage>
        <taxon>Eukaryota</taxon>
        <taxon>Metamonada</taxon>
        <taxon>Preaxostyla</taxon>
        <taxon>Oxymonadida</taxon>
        <taxon>Streblomastigidae</taxon>
        <taxon>Streblomastix</taxon>
    </lineage>
</organism>
<sequence>MFAYQILVIQPFDIMQLNIHMFHHPSYQGVSYLNAYLNPFQDVMIDATELIYDLDDYEPLNPLDQYESDEPSEPPNAPDAPESSDVLDSSDFIKTKKISTNQILIYVQISLIDFVSIFDLQESDYQQLPLDPDLPDLLDAIDPPDAPEAPDAVE</sequence>
<feature type="region of interest" description="Disordered" evidence="1">
    <location>
        <begin position="134"/>
        <end position="154"/>
    </location>
</feature>
<gene>
    <name evidence="2" type="ORF">EZS28_035324</name>
</gene>
<reference evidence="2 3" key="1">
    <citation type="submission" date="2019-03" db="EMBL/GenBank/DDBJ databases">
        <title>Single cell metagenomics reveals metabolic interactions within the superorganism composed of flagellate Streblomastix strix and complex community of Bacteroidetes bacteria on its surface.</title>
        <authorList>
            <person name="Treitli S.C."/>
            <person name="Kolisko M."/>
            <person name="Husnik F."/>
            <person name="Keeling P."/>
            <person name="Hampl V."/>
        </authorList>
    </citation>
    <scope>NUCLEOTIDE SEQUENCE [LARGE SCALE GENOMIC DNA]</scope>
    <source>
        <strain evidence="2">ST1C</strain>
    </source>
</reference>
<dbReference type="Proteomes" id="UP000324800">
    <property type="component" value="Unassembled WGS sequence"/>
</dbReference>
<proteinExistence type="predicted"/>
<name>A0A5J4UGM9_9EUKA</name>
<evidence type="ECO:0000256" key="1">
    <source>
        <dbReference type="SAM" id="MobiDB-lite"/>
    </source>
</evidence>